<organism evidence="4 5">
    <name type="scientific">Salix dunnii</name>
    <dbReference type="NCBI Taxonomy" id="1413687"/>
    <lineage>
        <taxon>Eukaryota</taxon>
        <taxon>Viridiplantae</taxon>
        <taxon>Streptophyta</taxon>
        <taxon>Embryophyta</taxon>
        <taxon>Tracheophyta</taxon>
        <taxon>Spermatophyta</taxon>
        <taxon>Magnoliopsida</taxon>
        <taxon>eudicotyledons</taxon>
        <taxon>Gunneridae</taxon>
        <taxon>Pentapetalae</taxon>
        <taxon>rosids</taxon>
        <taxon>fabids</taxon>
        <taxon>Malpighiales</taxon>
        <taxon>Salicaceae</taxon>
        <taxon>Saliceae</taxon>
        <taxon>Salix</taxon>
    </lineage>
</organism>
<feature type="domain" description="AB hydrolase-1" evidence="3">
    <location>
        <begin position="402"/>
        <end position="682"/>
    </location>
</feature>
<evidence type="ECO:0000259" key="3">
    <source>
        <dbReference type="Pfam" id="PF12697"/>
    </source>
</evidence>
<dbReference type="Proteomes" id="UP000657918">
    <property type="component" value="Unassembled WGS sequence"/>
</dbReference>
<feature type="compositionally biased region" description="Basic and acidic residues" evidence="1">
    <location>
        <begin position="245"/>
        <end position="257"/>
    </location>
</feature>
<proteinExistence type="predicted"/>
<evidence type="ECO:0000313" key="4">
    <source>
        <dbReference type="EMBL" id="KAF9685254.1"/>
    </source>
</evidence>
<protein>
    <recommendedName>
        <fullName evidence="3">AB hydrolase-1 domain-containing protein</fullName>
    </recommendedName>
</protein>
<dbReference type="PANTHER" id="PTHR43689:SF8">
    <property type="entry name" value="ALPHA_BETA-HYDROLASES SUPERFAMILY PROTEIN"/>
    <property type="match status" value="1"/>
</dbReference>
<comment type="caution">
    <text evidence="4">The sequence shown here is derived from an EMBL/GenBank/DDBJ whole genome shotgun (WGS) entry which is preliminary data.</text>
</comment>
<keyword evidence="2" id="KW-1133">Transmembrane helix</keyword>
<feature type="region of interest" description="Disordered" evidence="1">
    <location>
        <begin position="233"/>
        <end position="257"/>
    </location>
</feature>
<dbReference type="PANTHER" id="PTHR43689">
    <property type="entry name" value="HYDROLASE"/>
    <property type="match status" value="1"/>
</dbReference>
<dbReference type="InterPro" id="IPR000073">
    <property type="entry name" value="AB_hydrolase_1"/>
</dbReference>
<feature type="transmembrane region" description="Helical" evidence="2">
    <location>
        <begin position="132"/>
        <end position="157"/>
    </location>
</feature>
<evidence type="ECO:0000256" key="2">
    <source>
        <dbReference type="SAM" id="Phobius"/>
    </source>
</evidence>
<reference evidence="4 5" key="1">
    <citation type="submission" date="2020-10" db="EMBL/GenBank/DDBJ databases">
        <title>Plant Genome Project.</title>
        <authorList>
            <person name="Zhang R.-G."/>
        </authorList>
    </citation>
    <scope>NUCLEOTIDE SEQUENCE [LARGE SCALE GENOMIC DNA]</scope>
    <source>
        <strain evidence="4">FAFU-HL-1</strain>
        <tissue evidence="4">Leaf</tissue>
    </source>
</reference>
<feature type="transmembrane region" description="Helical" evidence="2">
    <location>
        <begin position="99"/>
        <end position="120"/>
    </location>
</feature>
<gene>
    <name evidence="4" type="ORF">SADUNF_Sadunf03G0035600</name>
</gene>
<evidence type="ECO:0000256" key="1">
    <source>
        <dbReference type="SAM" id="MobiDB-lite"/>
    </source>
</evidence>
<dbReference type="PRINTS" id="PR00412">
    <property type="entry name" value="EPOXHYDRLASE"/>
</dbReference>
<dbReference type="InterPro" id="IPR029058">
    <property type="entry name" value="AB_hydrolase_fold"/>
</dbReference>
<keyword evidence="2" id="KW-0472">Membrane</keyword>
<feature type="transmembrane region" description="Helical" evidence="2">
    <location>
        <begin position="178"/>
        <end position="200"/>
    </location>
</feature>
<dbReference type="Gene3D" id="3.40.50.1820">
    <property type="entry name" value="alpha/beta hydrolase"/>
    <property type="match status" value="1"/>
</dbReference>
<dbReference type="SUPFAM" id="SSF53474">
    <property type="entry name" value="alpha/beta-Hydrolases"/>
    <property type="match status" value="1"/>
</dbReference>
<dbReference type="InterPro" id="IPR000639">
    <property type="entry name" value="Epox_hydrolase-like"/>
</dbReference>
<dbReference type="GO" id="GO:0003824">
    <property type="term" value="F:catalytic activity"/>
    <property type="evidence" value="ECO:0007669"/>
    <property type="project" value="InterPro"/>
</dbReference>
<dbReference type="Pfam" id="PF12697">
    <property type="entry name" value="Abhydrolase_6"/>
    <property type="match status" value="1"/>
</dbReference>
<feature type="transmembrane region" description="Helical" evidence="2">
    <location>
        <begin position="69"/>
        <end position="87"/>
    </location>
</feature>
<keyword evidence="5" id="KW-1185">Reference proteome</keyword>
<dbReference type="OrthoDB" id="19657at2759"/>
<dbReference type="AlphaFoldDB" id="A0A835K9L7"/>
<feature type="transmembrane region" description="Helical" evidence="2">
    <location>
        <begin position="45"/>
        <end position="63"/>
    </location>
</feature>
<dbReference type="EMBL" id="JADGMS010000003">
    <property type="protein sequence ID" value="KAF9685254.1"/>
    <property type="molecule type" value="Genomic_DNA"/>
</dbReference>
<sequence>MEGVPDRHQTGIKSGVCQKRKVMAPAPRGCWDVAVEKARRCVRTVIFMVAMVASLLVSSMPVLVAIGDVVVPFFLVSSFTCLTCYGFKSHLRRYSFKSSFTDIPLVSLIRSFLIICVYSMCDAPALSHGPYLGTVTLCSAVSIMLLSVKTCIFTVNSQIEAEASTSSISRQRLHLKKSWGMPVLFLSSVVFALGHTVVAYRTSCRARRKLLYHRVDPEAVLSCKSVFSGFQKVPRSPTPSAGRTPKSDSEMKLKPFGTTRDEGGLPVRLLADIDSLFITCRGLTVHYKLCFSGAPPWSLHSTPALESSSSCSSPKLALGRLRLERQPFSAVVKTQHHLHRSCSNQFYGSSLYAPLLDSSPTSVLSEEIPVLNLEEAVQEDGICESKPVIPKQDMEETSQLGIVLVHGFGGGVFSWRHVMGVLCQQVGCKVAAFDRPGWGLTSRPRHKEWEDKELPNPYKLETQKNNNGRKCTLSTESCSVAEVDLLLSFCYEMGFTSVVLIGHDDGGLLALKAVERVQASMNSFNVTIKGVVLLNVSLSREVVPAFARILLRTSLGKKHLVRPLLRTEIIQVVNRRAWYDATKLTTEVLSLYKAQLCVEGWDEAVHEISKLSCETVLSPQHSASLLRAVEGMPVLVIAGAEDALVPLKSSQAMASKLVNSRLVAISGCGHLPHEECPRALLAAITPFISRLLVEPDLENQ</sequence>
<keyword evidence="2" id="KW-0812">Transmembrane</keyword>
<evidence type="ECO:0000313" key="5">
    <source>
        <dbReference type="Proteomes" id="UP000657918"/>
    </source>
</evidence>
<name>A0A835K9L7_9ROSI</name>
<accession>A0A835K9L7</accession>